<reference evidence="1 2" key="1">
    <citation type="journal article" date="2019" name="Int. J. Syst. Evol. Microbiol.">
        <title>The Global Catalogue of Microorganisms (GCM) 10K type strain sequencing project: providing services to taxonomists for standard genome sequencing and annotation.</title>
        <authorList>
            <consortium name="The Broad Institute Genomics Platform"/>
            <consortium name="The Broad Institute Genome Sequencing Center for Infectious Disease"/>
            <person name="Wu L."/>
            <person name="Ma J."/>
        </authorList>
    </citation>
    <scope>NUCLEOTIDE SEQUENCE [LARGE SCALE GENOMIC DNA]</scope>
    <source>
        <strain evidence="1 2">JCM 10367</strain>
    </source>
</reference>
<dbReference type="PRINTS" id="PR00413">
    <property type="entry name" value="HADHALOGNASE"/>
</dbReference>
<dbReference type="InterPro" id="IPR023214">
    <property type="entry name" value="HAD_sf"/>
</dbReference>
<dbReference type="EMBL" id="BAAAGU010000059">
    <property type="protein sequence ID" value="GAA0663718.1"/>
    <property type="molecule type" value="Genomic_DNA"/>
</dbReference>
<protein>
    <submittedName>
        <fullName evidence="1">HAD family hydrolase</fullName>
    </submittedName>
</protein>
<dbReference type="InterPro" id="IPR036412">
    <property type="entry name" value="HAD-like_sf"/>
</dbReference>
<keyword evidence="1" id="KW-0378">Hydrolase</keyword>
<comment type="caution">
    <text evidence="1">The sequence shown here is derived from an EMBL/GenBank/DDBJ whole genome shotgun (WGS) entry which is preliminary data.</text>
</comment>
<organism evidence="1 2">
    <name type="scientific">Streptomyces thermocarboxydovorans</name>
    <dbReference type="NCBI Taxonomy" id="59298"/>
    <lineage>
        <taxon>Bacteria</taxon>
        <taxon>Bacillati</taxon>
        <taxon>Actinomycetota</taxon>
        <taxon>Actinomycetes</taxon>
        <taxon>Kitasatosporales</taxon>
        <taxon>Streptomycetaceae</taxon>
        <taxon>Streptomyces</taxon>
    </lineage>
</organism>
<proteinExistence type="predicted"/>
<dbReference type="Gene3D" id="3.40.50.1000">
    <property type="entry name" value="HAD superfamily/HAD-like"/>
    <property type="match status" value="1"/>
</dbReference>
<dbReference type="Proteomes" id="UP001500724">
    <property type="component" value="Unassembled WGS sequence"/>
</dbReference>
<dbReference type="PANTHER" id="PTHR42896">
    <property type="entry name" value="XYLULOSE-1,5-BISPHOSPHATE (XUBP) PHOSPHATASE"/>
    <property type="match status" value="1"/>
</dbReference>
<dbReference type="PANTHER" id="PTHR42896:SF2">
    <property type="entry name" value="CBBY-LIKE PROTEIN"/>
    <property type="match status" value="1"/>
</dbReference>
<evidence type="ECO:0000313" key="1">
    <source>
        <dbReference type="EMBL" id="GAA0663718.1"/>
    </source>
</evidence>
<evidence type="ECO:0000313" key="2">
    <source>
        <dbReference type="Proteomes" id="UP001500724"/>
    </source>
</evidence>
<name>A0ABN1HR23_9ACTN</name>
<dbReference type="InterPro" id="IPR023198">
    <property type="entry name" value="PGP-like_dom2"/>
</dbReference>
<keyword evidence="2" id="KW-1185">Reference proteome</keyword>
<dbReference type="InterPro" id="IPR044999">
    <property type="entry name" value="CbbY-like"/>
</dbReference>
<dbReference type="GO" id="GO:0016787">
    <property type="term" value="F:hydrolase activity"/>
    <property type="evidence" value="ECO:0007669"/>
    <property type="project" value="UniProtKB-KW"/>
</dbReference>
<dbReference type="RefSeq" id="WP_344005777.1">
    <property type="nucleotide sequence ID" value="NZ_BAAAGU010000059.1"/>
</dbReference>
<dbReference type="SFLD" id="SFLDG01129">
    <property type="entry name" value="C1.5:_HAD__Beta-PGM__Phosphata"/>
    <property type="match status" value="1"/>
</dbReference>
<accession>A0ABN1HR23</accession>
<dbReference type="NCBIfam" id="TIGR01509">
    <property type="entry name" value="HAD-SF-IA-v3"/>
    <property type="match status" value="1"/>
</dbReference>
<dbReference type="Gene3D" id="1.10.150.240">
    <property type="entry name" value="Putative phosphatase, domain 2"/>
    <property type="match status" value="1"/>
</dbReference>
<dbReference type="SFLD" id="SFLDS00003">
    <property type="entry name" value="Haloacid_Dehalogenase"/>
    <property type="match status" value="1"/>
</dbReference>
<dbReference type="InterPro" id="IPR006439">
    <property type="entry name" value="HAD-SF_hydro_IA"/>
</dbReference>
<sequence length="259" mass="27331">MPPNGFRRATAQRAAIVFDVDGTLVDSERDGHRVAFNAAFAAAGLPYRWNVEAYGRLLKITGGRRRIAGFLESQGYRSEEAAALAATLHVDKTARFREMVEQGRIPARPGVPELLAELAATGITLAVATTGTRAWVEPLLDRLFGSGTFAVVVTGTEVPALKPDPAVYGEALARLGVPPARALAVEDSANGLAAALGAGLRCVIVANDYTRGEDFTGALAVLDGFNGPDAATLIRHHALETTRSTPCGPSGRNDENDLR</sequence>
<gene>
    <name evidence="1" type="ORF">GCM10009535_49170</name>
</gene>
<dbReference type="Pfam" id="PF00702">
    <property type="entry name" value="Hydrolase"/>
    <property type="match status" value="1"/>
</dbReference>
<dbReference type="SUPFAM" id="SSF56784">
    <property type="entry name" value="HAD-like"/>
    <property type="match status" value="1"/>
</dbReference>